<evidence type="ECO:0000313" key="3">
    <source>
        <dbReference type="RefSeq" id="XP_027425297.2"/>
    </source>
</evidence>
<dbReference type="RefSeq" id="XP_027425297.2">
    <property type="nucleotide sequence ID" value="XM_027569496.2"/>
</dbReference>
<feature type="compositionally biased region" description="Basic residues" evidence="1">
    <location>
        <begin position="158"/>
        <end position="169"/>
    </location>
</feature>
<proteinExistence type="predicted"/>
<keyword evidence="2" id="KW-1185">Reference proteome</keyword>
<sequence length="342" mass="36946">MSSMGLKMHSGHEESKVDQNRDSTSASASFSRRRGEGKDDATSSAISSRRLNSQDGNSKPGDDISSKRSSSDSSTSSLREDWGAGGPPSPRAAAAPSPSRPLRSLRRPVAPQQPACKPSPAAGCRSSCRPGAGAEAPVESPRKGGRDTREPRREDARKRRTHGPHCRRWPPRDRGTARMARSRARPLGPGLSSPPTPQRYCPSPASPAAPKRGAAALHSLPARCGRNSERRSLPCSRLRHDLREAASRAAAASSGRRRHVFLPYTWPCHRSQWLRSAPLLQTSQAEGRLLFLQLLPLRRRLREPPGARALLPPGSPFPLAAAAASSVFLTQPKPPPSWFAPQ</sequence>
<dbReference type="Proteomes" id="UP000515165">
    <property type="component" value="Chromosome 6"/>
</dbReference>
<accession>A0A6J2B4Z8</accession>
<organism evidence="2 3">
    <name type="scientific">Zalophus californianus</name>
    <name type="common">California sealion</name>
    <dbReference type="NCBI Taxonomy" id="9704"/>
    <lineage>
        <taxon>Eukaryota</taxon>
        <taxon>Metazoa</taxon>
        <taxon>Chordata</taxon>
        <taxon>Craniata</taxon>
        <taxon>Vertebrata</taxon>
        <taxon>Euteleostomi</taxon>
        <taxon>Mammalia</taxon>
        <taxon>Eutheria</taxon>
        <taxon>Laurasiatheria</taxon>
        <taxon>Carnivora</taxon>
        <taxon>Caniformia</taxon>
        <taxon>Pinnipedia</taxon>
        <taxon>Otariidae</taxon>
        <taxon>Zalophus</taxon>
    </lineage>
</organism>
<protein>
    <submittedName>
        <fullName evidence="3">Translation initiation factor IF-2-like</fullName>
    </submittedName>
</protein>
<evidence type="ECO:0000256" key="1">
    <source>
        <dbReference type="SAM" id="MobiDB-lite"/>
    </source>
</evidence>
<dbReference type="KEGG" id="zca:113908886"/>
<feature type="compositionally biased region" description="Basic and acidic residues" evidence="1">
    <location>
        <begin position="60"/>
        <end position="70"/>
    </location>
</feature>
<dbReference type="OrthoDB" id="10667562at2759"/>
<dbReference type="AlphaFoldDB" id="A0A6J2B4Z8"/>
<gene>
    <name evidence="3" type="primary">LOC113908886</name>
</gene>
<feature type="compositionally biased region" description="Polar residues" evidence="1">
    <location>
        <begin position="42"/>
        <end position="57"/>
    </location>
</feature>
<name>A0A6J2B4Z8_ZALCA</name>
<evidence type="ECO:0000313" key="2">
    <source>
        <dbReference type="Proteomes" id="UP000515165"/>
    </source>
</evidence>
<feature type="compositionally biased region" description="Basic and acidic residues" evidence="1">
    <location>
        <begin position="140"/>
        <end position="157"/>
    </location>
</feature>
<feature type="region of interest" description="Disordered" evidence="1">
    <location>
        <begin position="1"/>
        <end position="214"/>
    </location>
</feature>
<feature type="compositionally biased region" description="Low complexity" evidence="1">
    <location>
        <begin position="91"/>
        <end position="110"/>
    </location>
</feature>
<reference evidence="3" key="1">
    <citation type="submission" date="2025-08" db="UniProtKB">
        <authorList>
            <consortium name="RefSeq"/>
        </authorList>
    </citation>
    <scope>IDENTIFICATION</scope>
    <source>
        <tissue evidence="3">Blood</tissue>
    </source>
</reference>
<dbReference type="GeneID" id="113908886"/>
<feature type="compositionally biased region" description="Low complexity" evidence="1">
    <location>
        <begin position="202"/>
        <end position="214"/>
    </location>
</feature>
<feature type="compositionally biased region" description="Basic and acidic residues" evidence="1">
    <location>
        <begin position="10"/>
        <end position="21"/>
    </location>
</feature>